<dbReference type="SUPFAM" id="SSF82199">
    <property type="entry name" value="SET domain"/>
    <property type="match status" value="1"/>
</dbReference>
<reference evidence="5" key="1">
    <citation type="submission" date="2023-11" db="EMBL/GenBank/DDBJ databases">
        <authorList>
            <person name="De Vega J J."/>
            <person name="De Vega J J."/>
        </authorList>
    </citation>
    <scope>NUCLEOTIDE SEQUENCE</scope>
</reference>
<dbReference type="Gene3D" id="3.90.1410.10">
    <property type="entry name" value="set domain protein methyltransferase, domain 1"/>
    <property type="match status" value="1"/>
</dbReference>
<dbReference type="AlphaFoldDB" id="A0AAD2HKM8"/>
<evidence type="ECO:0000256" key="1">
    <source>
        <dbReference type="ARBA" id="ARBA00022603"/>
    </source>
</evidence>
<dbReference type="InterPro" id="IPR046341">
    <property type="entry name" value="SET_dom_sf"/>
</dbReference>
<dbReference type="EMBL" id="CAVNYO010000419">
    <property type="protein sequence ID" value="CAK5277701.1"/>
    <property type="molecule type" value="Genomic_DNA"/>
</dbReference>
<organism evidence="5 6">
    <name type="scientific">Mycena citricolor</name>
    <dbReference type="NCBI Taxonomy" id="2018698"/>
    <lineage>
        <taxon>Eukaryota</taxon>
        <taxon>Fungi</taxon>
        <taxon>Dikarya</taxon>
        <taxon>Basidiomycota</taxon>
        <taxon>Agaricomycotina</taxon>
        <taxon>Agaricomycetes</taxon>
        <taxon>Agaricomycetidae</taxon>
        <taxon>Agaricales</taxon>
        <taxon>Marasmiineae</taxon>
        <taxon>Mycenaceae</taxon>
        <taxon>Mycena</taxon>
    </lineage>
</organism>
<keyword evidence="2" id="KW-0808">Transferase</keyword>
<keyword evidence="1" id="KW-0489">Methyltransferase</keyword>
<dbReference type="GO" id="GO:0016279">
    <property type="term" value="F:protein-lysine N-methyltransferase activity"/>
    <property type="evidence" value="ECO:0007669"/>
    <property type="project" value="UniProtKB-ARBA"/>
</dbReference>
<name>A0AAD2HKM8_9AGAR</name>
<evidence type="ECO:0000256" key="3">
    <source>
        <dbReference type="ARBA" id="ARBA00022691"/>
    </source>
</evidence>
<dbReference type="InterPro" id="IPR050600">
    <property type="entry name" value="SETD3_SETD6_MTase"/>
</dbReference>
<dbReference type="PANTHER" id="PTHR13271">
    <property type="entry name" value="UNCHARACTERIZED PUTATIVE METHYLTRANSFERASE"/>
    <property type="match status" value="1"/>
</dbReference>
<evidence type="ECO:0000313" key="5">
    <source>
        <dbReference type="EMBL" id="CAK5277701.1"/>
    </source>
</evidence>
<dbReference type="Proteomes" id="UP001295794">
    <property type="component" value="Unassembled WGS sequence"/>
</dbReference>
<evidence type="ECO:0000313" key="6">
    <source>
        <dbReference type="Proteomes" id="UP001295794"/>
    </source>
</evidence>
<proteinExistence type="predicted"/>
<feature type="domain" description="Rubisco LSMT substrate-binding" evidence="4">
    <location>
        <begin position="293"/>
        <end position="351"/>
    </location>
</feature>
<dbReference type="GO" id="GO:0032259">
    <property type="term" value="P:methylation"/>
    <property type="evidence" value="ECO:0007669"/>
    <property type="project" value="UniProtKB-KW"/>
</dbReference>
<evidence type="ECO:0000256" key="2">
    <source>
        <dbReference type="ARBA" id="ARBA00022679"/>
    </source>
</evidence>
<gene>
    <name evidence="5" type="ORF">MYCIT1_LOCUS26755</name>
</gene>
<comment type="caution">
    <text evidence="5">The sequence shown here is derived from an EMBL/GenBank/DDBJ whole genome shotgun (WGS) entry which is preliminary data.</text>
</comment>
<accession>A0AAD2HKM8</accession>
<evidence type="ECO:0000259" key="4">
    <source>
        <dbReference type="Pfam" id="PF09273"/>
    </source>
</evidence>
<dbReference type="Pfam" id="PF09273">
    <property type="entry name" value="Rubis-subs-bind"/>
    <property type="match status" value="1"/>
</dbReference>
<dbReference type="InterPro" id="IPR015353">
    <property type="entry name" value="Rubisco_LSMT_subst-bd"/>
</dbReference>
<sequence>MEALSLSKLARFRMPDEALCYRDIPPSTPLFTIKASSLLNCRTLGPHYPPGLSAAQLVSLHLCVYRRMSDPIFGLYLATLPCDFDTHPLTSYVENGESPSLPPSVSKSLLELNGRFVKDWDQIAWGQREQQTVLSSKHPIVDSESFEGTLKSDFLWVNTRCVYHRLKKTRADPDNFTLCPILDFANHTVSGPTARPRLTEAERNDAAPIAKLGEALTLLSPTTPICAGEQMYLTYGPHSNRRLFVEYGFVIPCSPGDPRAEVDVDDLVEPLFNDEKKRVLQDVEYWGDWILDAGPAVSFRLITALRLLHCDTSSSVLWHDTLTGARDIVSDDNEIAWKRTVLDVCTSILERAAKRPNPIGVDSVDSLWLEEETVAQAICDYLVNQIT</sequence>
<dbReference type="PANTHER" id="PTHR13271:SF47">
    <property type="entry name" value="ACTIN-HISTIDINE N-METHYLTRANSFERASE"/>
    <property type="match status" value="1"/>
</dbReference>
<keyword evidence="3" id="KW-0949">S-adenosyl-L-methionine</keyword>
<keyword evidence="6" id="KW-1185">Reference proteome</keyword>
<protein>
    <recommendedName>
        <fullName evidence="4">Rubisco LSMT substrate-binding domain-containing protein</fullName>
    </recommendedName>
</protein>